<reference evidence="2 3" key="1">
    <citation type="submission" date="2017-06" db="EMBL/GenBank/DDBJ databases">
        <authorList>
            <person name="Kim H.J."/>
            <person name="Triplett B.A."/>
        </authorList>
    </citation>
    <scope>NUCLEOTIDE SEQUENCE [LARGE SCALE GENOMIC DNA]</scope>
    <source>
        <strain evidence="2 3">DSM 43151</strain>
    </source>
</reference>
<accession>A0A239BDT2</accession>
<dbReference type="SMART" id="SM00327">
    <property type="entry name" value="VWA"/>
    <property type="match status" value="1"/>
</dbReference>
<sequence>MAIVVVVSGTWFAYSQLADSKCTGSIPLTVAAAPEISPAVISAADAWSKDGGNVGGTCVSVAVTPVNPADMASAIAREHGVLLAGLGQADGTIQVPDVWIPDSSTWQLRLRNEASGFQPTKVTSVAQSPLVVAMPQPIAQSQKLEGKKVALASLLKAQLGSAEAAKFGIVNPAKDASGLTALMAIQQAASAGKGSVQALVSALTYLSKSRSELREELLAQFPKAADAATLSESLGAAPLSEEDVISYNAKRPPVELSAVYLDGSSVPLDYPFTVLPQVVDGQKISAAQGLLKQLTASSFKNELAGHGLRAPDGTYGAGFVAPIGAPSASPAITAAAGGGETGGTAAAGVDATAVSKVVGTWNATTQPGRVLAVFDVSGSMGDPVPTAGNQSKAQVTQKAAVTGLSLFSDEWAVGVWAFSTNMNGTKAWKQMIKVTPLASGRTAVAETIPKLNPKPDGNTGLYNTVRDAYNAAKASWQPGKANSVLLFTDGQNDNDDGISQQTLLEDLKKAQDPKKPIRLVLIGIGTEVDKGELKTISGAVKGSGVFIAEDPTKITDIFLQAIGSRTGVQ</sequence>
<dbReference type="PROSITE" id="PS50234">
    <property type="entry name" value="VWFA"/>
    <property type="match status" value="1"/>
</dbReference>
<evidence type="ECO:0000313" key="2">
    <source>
        <dbReference type="EMBL" id="SNS06177.1"/>
    </source>
</evidence>
<dbReference type="OrthoDB" id="5621159at2"/>
<protein>
    <submittedName>
        <fullName evidence="2">von Willebrand factor type A domain-containing protein</fullName>
    </submittedName>
</protein>
<proteinExistence type="predicted"/>
<keyword evidence="3" id="KW-1185">Reference proteome</keyword>
<evidence type="ECO:0000259" key="1">
    <source>
        <dbReference type="PROSITE" id="PS50234"/>
    </source>
</evidence>
<dbReference type="SUPFAM" id="SSF53300">
    <property type="entry name" value="vWA-like"/>
    <property type="match status" value="1"/>
</dbReference>
<dbReference type="InterPro" id="IPR002035">
    <property type="entry name" value="VWF_A"/>
</dbReference>
<dbReference type="Proteomes" id="UP000198415">
    <property type="component" value="Unassembled WGS sequence"/>
</dbReference>
<evidence type="ECO:0000313" key="3">
    <source>
        <dbReference type="Proteomes" id="UP000198415"/>
    </source>
</evidence>
<dbReference type="Pfam" id="PF00092">
    <property type="entry name" value="VWA"/>
    <property type="match status" value="1"/>
</dbReference>
<dbReference type="EMBL" id="FZNR01000009">
    <property type="protein sequence ID" value="SNS06177.1"/>
    <property type="molecule type" value="Genomic_DNA"/>
</dbReference>
<gene>
    <name evidence="2" type="ORF">SAMN06264365_109150</name>
</gene>
<dbReference type="Gene3D" id="3.40.50.410">
    <property type="entry name" value="von Willebrand factor, type A domain"/>
    <property type="match status" value="1"/>
</dbReference>
<dbReference type="AlphaFoldDB" id="A0A239BDT2"/>
<name>A0A239BDT2_9ACTN</name>
<dbReference type="InterPro" id="IPR036465">
    <property type="entry name" value="vWFA_dom_sf"/>
</dbReference>
<feature type="domain" description="VWFA" evidence="1">
    <location>
        <begin position="369"/>
        <end position="562"/>
    </location>
</feature>
<organism evidence="2 3">
    <name type="scientific">Actinoplanes regularis</name>
    <dbReference type="NCBI Taxonomy" id="52697"/>
    <lineage>
        <taxon>Bacteria</taxon>
        <taxon>Bacillati</taxon>
        <taxon>Actinomycetota</taxon>
        <taxon>Actinomycetes</taxon>
        <taxon>Micromonosporales</taxon>
        <taxon>Micromonosporaceae</taxon>
        <taxon>Actinoplanes</taxon>
    </lineage>
</organism>